<protein>
    <submittedName>
        <fullName evidence="1">Uncharacterized protein</fullName>
    </submittedName>
</protein>
<dbReference type="EMBL" id="BTPU01000092">
    <property type="protein sequence ID" value="GMQ64978.1"/>
    <property type="molecule type" value="Genomic_DNA"/>
</dbReference>
<dbReference type="Proteomes" id="UP001374599">
    <property type="component" value="Unassembled WGS sequence"/>
</dbReference>
<accession>A0ACB5URV2</accession>
<reference evidence="1" key="1">
    <citation type="submission" date="2023-09" db="EMBL/GenBank/DDBJ databases">
        <title>Vallitalea sediminicola and Vallitalea maricola sp. nov., anaerobic bacteria isolated from marine sediment.</title>
        <authorList>
            <person name="Hirano S."/>
            <person name="Maeda A."/>
            <person name="Terahara T."/>
            <person name="Mori K."/>
            <person name="Hamada M."/>
            <person name="Matsumoto R."/>
            <person name="Kobayashi T."/>
        </authorList>
    </citation>
    <scope>NUCLEOTIDE SEQUENCE</scope>
    <source>
        <strain evidence="1">AN17-2</strain>
    </source>
</reference>
<name>A0ACB5URV2_9FIRM</name>
<comment type="caution">
    <text evidence="1">The sequence shown here is derived from an EMBL/GenBank/DDBJ whole genome shotgun (WGS) entry which is preliminary data.</text>
</comment>
<proteinExistence type="predicted"/>
<keyword evidence="2" id="KW-1185">Reference proteome</keyword>
<gene>
    <name evidence="1" type="ORF">AN2V17_42200</name>
</gene>
<sequence>MYTINNSAILIVLHKIATLYFFYQFLYYWGNCIIINMEIDTITTLNTNNYIY</sequence>
<organism evidence="1 2">
    <name type="scientific">Vallitalea maricola</name>
    <dbReference type="NCBI Taxonomy" id="3074433"/>
    <lineage>
        <taxon>Bacteria</taxon>
        <taxon>Bacillati</taxon>
        <taxon>Bacillota</taxon>
        <taxon>Clostridia</taxon>
        <taxon>Lachnospirales</taxon>
        <taxon>Vallitaleaceae</taxon>
        <taxon>Vallitalea</taxon>
    </lineage>
</organism>
<evidence type="ECO:0000313" key="1">
    <source>
        <dbReference type="EMBL" id="GMQ64978.1"/>
    </source>
</evidence>
<evidence type="ECO:0000313" key="2">
    <source>
        <dbReference type="Proteomes" id="UP001374599"/>
    </source>
</evidence>